<dbReference type="EMBL" id="JBHTJI010000001">
    <property type="protein sequence ID" value="MFD0988862.1"/>
    <property type="molecule type" value="Genomic_DNA"/>
</dbReference>
<evidence type="ECO:0000313" key="2">
    <source>
        <dbReference type="Proteomes" id="UP001597061"/>
    </source>
</evidence>
<name>A0ABW3JHH5_9FLAO</name>
<dbReference type="SUPFAM" id="SSF49899">
    <property type="entry name" value="Concanavalin A-like lectins/glucanases"/>
    <property type="match status" value="1"/>
</dbReference>
<organism evidence="1 2">
    <name type="scientific">Mariniflexile jejuense</name>
    <dbReference type="NCBI Taxonomy" id="1173582"/>
    <lineage>
        <taxon>Bacteria</taxon>
        <taxon>Pseudomonadati</taxon>
        <taxon>Bacteroidota</taxon>
        <taxon>Flavobacteriia</taxon>
        <taxon>Flavobacteriales</taxon>
        <taxon>Flavobacteriaceae</taxon>
        <taxon>Mariniflexile</taxon>
    </lineage>
</organism>
<proteinExistence type="predicted"/>
<evidence type="ECO:0000313" key="1">
    <source>
        <dbReference type="EMBL" id="MFD0988862.1"/>
    </source>
</evidence>
<evidence type="ECO:0008006" key="3">
    <source>
        <dbReference type="Google" id="ProtNLM"/>
    </source>
</evidence>
<keyword evidence="2" id="KW-1185">Reference proteome</keyword>
<dbReference type="InterPro" id="IPR013320">
    <property type="entry name" value="ConA-like_dom_sf"/>
</dbReference>
<accession>A0ABW3JHH5</accession>
<dbReference type="Proteomes" id="UP001597061">
    <property type="component" value="Unassembled WGS sequence"/>
</dbReference>
<gene>
    <name evidence="1" type="ORF">ACFQ1R_02030</name>
</gene>
<comment type="caution">
    <text evidence="1">The sequence shown here is derived from an EMBL/GenBank/DDBJ whole genome shotgun (WGS) entry which is preliminary data.</text>
</comment>
<reference evidence="2" key="1">
    <citation type="journal article" date="2019" name="Int. J. Syst. Evol. Microbiol.">
        <title>The Global Catalogue of Microorganisms (GCM) 10K type strain sequencing project: providing services to taxonomists for standard genome sequencing and annotation.</title>
        <authorList>
            <consortium name="The Broad Institute Genomics Platform"/>
            <consortium name="The Broad Institute Genome Sequencing Center for Infectious Disease"/>
            <person name="Wu L."/>
            <person name="Ma J."/>
        </authorList>
    </citation>
    <scope>NUCLEOTIDE SEQUENCE [LARGE SCALE GENOMIC DNA]</scope>
    <source>
        <strain evidence="2">CCUG 62414</strain>
    </source>
</reference>
<protein>
    <recommendedName>
        <fullName evidence="3">Phage tail protein</fullName>
    </recommendedName>
</protein>
<sequence length="60" mass="6591">MAHRLRLYLNGVLITELDETGVIGISEVSDLIIGNIGELELQNGTAPAPYKGMLDELEFF</sequence>
<dbReference type="Gene3D" id="2.60.120.200">
    <property type="match status" value="1"/>
</dbReference>